<keyword evidence="3" id="KW-1185">Reference proteome</keyword>
<dbReference type="AlphaFoldDB" id="A0A0L6CPA8"/>
<dbReference type="InterPro" id="IPR029063">
    <property type="entry name" value="SAM-dependent_MTases_sf"/>
</dbReference>
<evidence type="ECO:0000313" key="2">
    <source>
        <dbReference type="EMBL" id="KNX39594.1"/>
    </source>
</evidence>
<gene>
    <name evidence="2" type="ORF">VV01_18680</name>
</gene>
<dbReference type="InterPro" id="IPR002052">
    <property type="entry name" value="DNA_methylase_N6_adenine_CS"/>
</dbReference>
<dbReference type="GO" id="GO:0032259">
    <property type="term" value="P:methylation"/>
    <property type="evidence" value="ECO:0007669"/>
    <property type="project" value="InterPro"/>
</dbReference>
<sequence>MRTGLGDIATHGFGELTIDADPRLLQPRSWTVVQATWAEQLLATAPPGAVLDLCCGAGQIGLLVAHRTGRRLVAVDHDPVAVAQTRENAVRAGLAERIEVRCCGVESALDASESFAAIIADPPWVTHAEVTRFPEDPPGAIDGGSDGLGIARRCVEAMAQHLRPGGHGLLQLGSRSQAWALDIPKALTRKEIRTYDRGCLMRLDRR</sequence>
<dbReference type="OrthoDB" id="4966694at2"/>
<dbReference type="GO" id="GO:0008170">
    <property type="term" value="F:N-methyltransferase activity"/>
    <property type="evidence" value="ECO:0007669"/>
    <property type="project" value="UniProtKB-ARBA"/>
</dbReference>
<dbReference type="STRING" id="1631356.VV01_18680"/>
<organism evidence="2 3">
    <name type="scientific">Luteipulveratus halotolerans</name>
    <dbReference type="NCBI Taxonomy" id="1631356"/>
    <lineage>
        <taxon>Bacteria</taxon>
        <taxon>Bacillati</taxon>
        <taxon>Actinomycetota</taxon>
        <taxon>Actinomycetes</taxon>
        <taxon>Micrococcales</taxon>
        <taxon>Dermacoccaceae</taxon>
        <taxon>Luteipulveratus</taxon>
    </lineage>
</organism>
<dbReference type="CDD" id="cd02440">
    <property type="entry name" value="AdoMet_MTases"/>
    <property type="match status" value="1"/>
</dbReference>
<dbReference type="Proteomes" id="UP000037397">
    <property type="component" value="Unassembled WGS sequence"/>
</dbReference>
<accession>A0A0L6CPA8</accession>
<dbReference type="Pfam" id="PF05175">
    <property type="entry name" value="MTS"/>
    <property type="match status" value="1"/>
</dbReference>
<dbReference type="InterPro" id="IPR007848">
    <property type="entry name" value="Small_mtfrase_dom"/>
</dbReference>
<reference evidence="3" key="1">
    <citation type="submission" date="2015-03" db="EMBL/GenBank/DDBJ databases">
        <title>Luteipulveratus halotolerans sp. nov., a novel actinobacterium (Dermacoccaceae) from Sarawak, Malaysia.</title>
        <authorList>
            <person name="Juboi H."/>
            <person name="Basik A."/>
            <person name="Shamsul S.S."/>
            <person name="Arnold P."/>
            <person name="Schmitt E.K."/>
            <person name="Sanglier J.-J."/>
            <person name="Yeo T."/>
        </authorList>
    </citation>
    <scope>NUCLEOTIDE SEQUENCE [LARGE SCALE GENOMIC DNA]</scope>
    <source>
        <strain evidence="3">C296001</strain>
    </source>
</reference>
<evidence type="ECO:0000259" key="1">
    <source>
        <dbReference type="Pfam" id="PF05175"/>
    </source>
</evidence>
<name>A0A0L6CPA8_9MICO</name>
<dbReference type="SUPFAM" id="SSF53335">
    <property type="entry name" value="S-adenosyl-L-methionine-dependent methyltransferases"/>
    <property type="match status" value="1"/>
</dbReference>
<feature type="domain" description="Methyltransferase small" evidence="1">
    <location>
        <begin position="42"/>
        <end position="130"/>
    </location>
</feature>
<dbReference type="GO" id="GO:0008757">
    <property type="term" value="F:S-adenosylmethionine-dependent methyltransferase activity"/>
    <property type="evidence" value="ECO:0007669"/>
    <property type="project" value="UniProtKB-ARBA"/>
</dbReference>
<evidence type="ECO:0000313" key="3">
    <source>
        <dbReference type="Proteomes" id="UP000037397"/>
    </source>
</evidence>
<dbReference type="InterPro" id="IPR050320">
    <property type="entry name" value="N5-glutamine_MTase"/>
</dbReference>
<proteinExistence type="predicted"/>
<dbReference type="PANTHER" id="PTHR18895:SF74">
    <property type="entry name" value="MTRF1L RELEASE FACTOR GLUTAMINE METHYLTRANSFERASE"/>
    <property type="match status" value="1"/>
</dbReference>
<dbReference type="Gene3D" id="3.40.50.150">
    <property type="entry name" value="Vaccinia Virus protein VP39"/>
    <property type="match status" value="1"/>
</dbReference>
<dbReference type="EMBL" id="LAIR01000002">
    <property type="protein sequence ID" value="KNX39594.1"/>
    <property type="molecule type" value="Genomic_DNA"/>
</dbReference>
<dbReference type="GO" id="GO:0003676">
    <property type="term" value="F:nucleic acid binding"/>
    <property type="evidence" value="ECO:0007669"/>
    <property type="project" value="InterPro"/>
</dbReference>
<comment type="caution">
    <text evidence="2">The sequence shown here is derived from an EMBL/GenBank/DDBJ whole genome shotgun (WGS) entry which is preliminary data.</text>
</comment>
<dbReference type="PANTHER" id="PTHR18895">
    <property type="entry name" value="HEMK METHYLTRANSFERASE"/>
    <property type="match status" value="1"/>
</dbReference>
<protein>
    <recommendedName>
        <fullName evidence="1">Methyltransferase small domain-containing protein</fullName>
    </recommendedName>
</protein>
<dbReference type="PROSITE" id="PS00092">
    <property type="entry name" value="N6_MTASE"/>
    <property type="match status" value="1"/>
</dbReference>